<evidence type="ECO:0000256" key="1">
    <source>
        <dbReference type="ARBA" id="ARBA00001946"/>
    </source>
</evidence>
<feature type="transmembrane region" description="Helical" evidence="9">
    <location>
        <begin position="115"/>
        <end position="133"/>
    </location>
</feature>
<comment type="caution">
    <text evidence="10">The sequence shown here is derived from an EMBL/GenBank/DDBJ whole genome shotgun (WGS) entry which is preliminary data.</text>
</comment>
<gene>
    <name evidence="10" type="ORF">EW146_g8340</name>
</gene>
<evidence type="ECO:0000256" key="4">
    <source>
        <dbReference type="ARBA" id="ARBA00005985"/>
    </source>
</evidence>
<feature type="transmembrane region" description="Helical" evidence="9">
    <location>
        <begin position="88"/>
        <end position="106"/>
    </location>
</feature>
<comment type="similarity">
    <text evidence="4">Belongs to the UbiA prenyltransferase family.</text>
</comment>
<reference evidence="10 11" key="1">
    <citation type="submission" date="2019-02" db="EMBL/GenBank/DDBJ databases">
        <title>Genome sequencing of the rare red list fungi Bondarzewia mesenterica.</title>
        <authorList>
            <person name="Buettner E."/>
            <person name="Kellner H."/>
        </authorList>
    </citation>
    <scope>NUCLEOTIDE SEQUENCE [LARGE SCALE GENOMIC DNA]</scope>
    <source>
        <strain evidence="10 11">DSM 108281</strain>
    </source>
</reference>
<keyword evidence="11" id="KW-1185">Reference proteome</keyword>
<organism evidence="10 11">
    <name type="scientific">Bondarzewia mesenterica</name>
    <dbReference type="NCBI Taxonomy" id="1095465"/>
    <lineage>
        <taxon>Eukaryota</taxon>
        <taxon>Fungi</taxon>
        <taxon>Dikarya</taxon>
        <taxon>Basidiomycota</taxon>
        <taxon>Agaricomycotina</taxon>
        <taxon>Agaricomycetes</taxon>
        <taxon>Russulales</taxon>
        <taxon>Bondarzewiaceae</taxon>
        <taxon>Bondarzewia</taxon>
    </lineage>
</organism>
<sequence>MAAYAAKQPTRSRDLAAQTVMFAIGSSIIHSAACVINDICDRDFDRQVERTRNRPLAAGMISLLGAWILLFVLICASFTMLFFANHTAAFYGIPGIFPFHALYPLMKRWTWWPQAWLGFAMNWGFLVAWMSVLPDSDNMRVPIIMLFGLICWTILYDTIYACQDRKDDIKAGVKSTALLFGDRVRPILAAFGTTFVACLIVAGILNKQGPAFFAVSCGGAAIHISWQLITWRVDDPQDSGAKFKLPYV</sequence>
<feature type="transmembrane region" description="Helical" evidence="9">
    <location>
        <begin position="15"/>
        <end position="36"/>
    </location>
</feature>
<feature type="transmembrane region" description="Helical" evidence="9">
    <location>
        <begin position="139"/>
        <end position="162"/>
    </location>
</feature>
<evidence type="ECO:0000313" key="11">
    <source>
        <dbReference type="Proteomes" id="UP000310158"/>
    </source>
</evidence>
<comment type="subcellular location">
    <subcellularLocation>
        <location evidence="2">Membrane</location>
        <topology evidence="2">Multi-pass membrane protein</topology>
    </subcellularLocation>
</comment>
<dbReference type="GO" id="GO:0008412">
    <property type="term" value="F:4-hydroxybenzoate polyprenyltransferase activity"/>
    <property type="evidence" value="ECO:0007669"/>
    <property type="project" value="TreeGrafter"/>
</dbReference>
<dbReference type="PANTHER" id="PTHR11048">
    <property type="entry name" value="PRENYLTRANSFERASES"/>
    <property type="match status" value="1"/>
</dbReference>
<keyword evidence="6 9" id="KW-0812">Transmembrane</keyword>
<proteinExistence type="inferred from homology"/>
<evidence type="ECO:0000256" key="3">
    <source>
        <dbReference type="ARBA" id="ARBA00005179"/>
    </source>
</evidence>
<evidence type="ECO:0000256" key="8">
    <source>
        <dbReference type="ARBA" id="ARBA00023136"/>
    </source>
</evidence>
<keyword evidence="5" id="KW-0808">Transferase</keyword>
<evidence type="ECO:0008006" key="12">
    <source>
        <dbReference type="Google" id="ProtNLM"/>
    </source>
</evidence>
<accession>A0A4S4LF75</accession>
<dbReference type="AlphaFoldDB" id="A0A4S4LF75"/>
<evidence type="ECO:0000256" key="5">
    <source>
        <dbReference type="ARBA" id="ARBA00022679"/>
    </source>
</evidence>
<evidence type="ECO:0000256" key="2">
    <source>
        <dbReference type="ARBA" id="ARBA00004141"/>
    </source>
</evidence>
<feature type="transmembrane region" description="Helical" evidence="9">
    <location>
        <begin position="183"/>
        <end position="205"/>
    </location>
</feature>
<feature type="transmembrane region" description="Helical" evidence="9">
    <location>
        <begin position="56"/>
        <end position="82"/>
    </location>
</feature>
<dbReference type="Gene3D" id="1.10.357.140">
    <property type="entry name" value="UbiA prenyltransferase"/>
    <property type="match status" value="1"/>
</dbReference>
<dbReference type="PROSITE" id="PS00943">
    <property type="entry name" value="UBIA"/>
    <property type="match status" value="1"/>
</dbReference>
<dbReference type="FunFam" id="1.20.120.1780:FF:000001">
    <property type="entry name" value="4-hydroxybenzoate octaprenyltransferase"/>
    <property type="match status" value="1"/>
</dbReference>
<dbReference type="InterPro" id="IPR030470">
    <property type="entry name" value="UbiA_prenylTrfase_CS"/>
</dbReference>
<dbReference type="Proteomes" id="UP000310158">
    <property type="component" value="Unassembled WGS sequence"/>
</dbReference>
<comment type="cofactor">
    <cofactor evidence="1">
        <name>Mg(2+)</name>
        <dbReference type="ChEBI" id="CHEBI:18420"/>
    </cofactor>
</comment>
<comment type="pathway">
    <text evidence="3">Secondary metabolite biosynthesis.</text>
</comment>
<dbReference type="FunFam" id="1.10.357.140:FF:000008">
    <property type="entry name" value="4-hydroxybenzoate octaprenyltransferase"/>
    <property type="match status" value="1"/>
</dbReference>
<dbReference type="InterPro" id="IPR000537">
    <property type="entry name" value="UbiA_prenyltransferase"/>
</dbReference>
<keyword evidence="7 9" id="KW-1133">Transmembrane helix</keyword>
<name>A0A4S4LF75_9AGAM</name>
<dbReference type="GO" id="GO:0006744">
    <property type="term" value="P:ubiquinone biosynthetic process"/>
    <property type="evidence" value="ECO:0007669"/>
    <property type="project" value="TreeGrafter"/>
</dbReference>
<evidence type="ECO:0000256" key="9">
    <source>
        <dbReference type="SAM" id="Phobius"/>
    </source>
</evidence>
<evidence type="ECO:0000256" key="6">
    <source>
        <dbReference type="ARBA" id="ARBA00022692"/>
    </source>
</evidence>
<dbReference type="Pfam" id="PF01040">
    <property type="entry name" value="UbiA"/>
    <property type="match status" value="1"/>
</dbReference>
<protein>
    <recommendedName>
        <fullName evidence="12">4-hydroxybenzoate polyprenyltransferase, mitochondrial</fullName>
    </recommendedName>
</protein>
<evidence type="ECO:0000256" key="7">
    <source>
        <dbReference type="ARBA" id="ARBA00022989"/>
    </source>
</evidence>
<dbReference type="InterPro" id="IPR039653">
    <property type="entry name" value="Prenyltransferase"/>
</dbReference>
<dbReference type="Gene3D" id="1.20.120.1780">
    <property type="entry name" value="UbiA prenyltransferase"/>
    <property type="match status" value="1"/>
</dbReference>
<dbReference type="InterPro" id="IPR044878">
    <property type="entry name" value="UbiA_sf"/>
</dbReference>
<dbReference type="PANTHER" id="PTHR11048:SF28">
    <property type="entry name" value="4-HYDROXYBENZOATE POLYPRENYLTRANSFERASE, MITOCHONDRIAL"/>
    <property type="match status" value="1"/>
</dbReference>
<dbReference type="GO" id="GO:0005743">
    <property type="term" value="C:mitochondrial inner membrane"/>
    <property type="evidence" value="ECO:0007669"/>
    <property type="project" value="TreeGrafter"/>
</dbReference>
<dbReference type="OrthoDB" id="18170at2759"/>
<dbReference type="CDD" id="cd13959">
    <property type="entry name" value="PT_UbiA_COQ2"/>
    <property type="match status" value="1"/>
</dbReference>
<keyword evidence="8 9" id="KW-0472">Membrane</keyword>
<evidence type="ECO:0000313" key="10">
    <source>
        <dbReference type="EMBL" id="THH10556.1"/>
    </source>
</evidence>
<dbReference type="EMBL" id="SGPL01000565">
    <property type="protein sequence ID" value="THH10556.1"/>
    <property type="molecule type" value="Genomic_DNA"/>
</dbReference>